<gene>
    <name evidence="1" type="ORF">CS063_16035</name>
</gene>
<accession>A0AC61D754</accession>
<keyword evidence="2" id="KW-1185">Reference proteome</keyword>
<dbReference type="EMBL" id="PEDL01000030">
    <property type="protein sequence ID" value="PHV69390.1"/>
    <property type="molecule type" value="Genomic_DNA"/>
</dbReference>
<protein>
    <submittedName>
        <fullName evidence="1">Ubiquitin</fullName>
    </submittedName>
</protein>
<sequence>MGTITIEQIDLIMARAHVTYAEAKEALEKSDGDVVEALLYLEKTAKLKSAPQPEPTPSQKVTSFIDKLNATRFILSKKGHTYVNVPLSIALILIICTLYISLITLLIAIVFGVKIQVKGDNDIAEKINSTIDNISK</sequence>
<organism evidence="1 2">
    <name type="scientific">Sporanaerobium hydrogeniformans</name>
    <dbReference type="NCBI Taxonomy" id="3072179"/>
    <lineage>
        <taxon>Bacteria</taxon>
        <taxon>Bacillati</taxon>
        <taxon>Bacillota</taxon>
        <taxon>Clostridia</taxon>
        <taxon>Lachnospirales</taxon>
        <taxon>Lachnospiraceae</taxon>
        <taxon>Sporanaerobium</taxon>
    </lineage>
</organism>
<evidence type="ECO:0000313" key="2">
    <source>
        <dbReference type="Proteomes" id="UP000224460"/>
    </source>
</evidence>
<reference evidence="1" key="1">
    <citation type="submission" date="2017-10" db="EMBL/GenBank/DDBJ databases">
        <title>Genome sequence of cellulolytic Lachnospiraceae bacterium XHS1971 isolated from hotspring sediment.</title>
        <authorList>
            <person name="Vasudevan G."/>
            <person name="Joshi A.J."/>
            <person name="Hivarkar S."/>
            <person name="Lanjekar V.B."/>
            <person name="Dhakephalkar P.K."/>
            <person name="Dagar S."/>
        </authorList>
    </citation>
    <scope>NUCLEOTIDE SEQUENCE</scope>
    <source>
        <strain evidence="1">XHS1971</strain>
    </source>
</reference>
<comment type="caution">
    <text evidence="1">The sequence shown here is derived from an EMBL/GenBank/DDBJ whole genome shotgun (WGS) entry which is preliminary data.</text>
</comment>
<dbReference type="Proteomes" id="UP000224460">
    <property type="component" value="Unassembled WGS sequence"/>
</dbReference>
<proteinExistence type="predicted"/>
<name>A0AC61D754_9FIRM</name>
<evidence type="ECO:0000313" key="1">
    <source>
        <dbReference type="EMBL" id="PHV69390.1"/>
    </source>
</evidence>